<gene>
    <name evidence="3" type="ORF">ACFOPH_00505</name>
</gene>
<evidence type="ECO:0000313" key="3">
    <source>
        <dbReference type="EMBL" id="MFC3456734.1"/>
    </source>
</evidence>
<dbReference type="Proteomes" id="UP001595665">
    <property type="component" value="Unassembled WGS sequence"/>
</dbReference>
<dbReference type="Gene3D" id="1.10.890.40">
    <property type="match status" value="1"/>
</dbReference>
<comment type="caution">
    <text evidence="3">The sequence shown here is derived from an EMBL/GenBank/DDBJ whole genome shotgun (WGS) entry which is preliminary data.</text>
</comment>
<dbReference type="EMBL" id="JBHRVV010000001">
    <property type="protein sequence ID" value="MFC3456734.1"/>
    <property type="molecule type" value="Genomic_DNA"/>
</dbReference>
<evidence type="ECO:0000259" key="2">
    <source>
        <dbReference type="Pfam" id="PF18602"/>
    </source>
</evidence>
<organism evidence="3 4">
    <name type="scientific">Massilia haematophila</name>
    <dbReference type="NCBI Taxonomy" id="457923"/>
    <lineage>
        <taxon>Bacteria</taxon>
        <taxon>Pseudomonadati</taxon>
        <taxon>Pseudomonadota</taxon>
        <taxon>Betaproteobacteria</taxon>
        <taxon>Burkholderiales</taxon>
        <taxon>Oxalobacteraceae</taxon>
        <taxon>Telluria group</taxon>
        <taxon>Massilia</taxon>
    </lineage>
</organism>
<proteinExistence type="predicted"/>
<dbReference type="Pfam" id="PF18602">
    <property type="entry name" value="Rap1a"/>
    <property type="match status" value="1"/>
</dbReference>
<evidence type="ECO:0000313" key="4">
    <source>
        <dbReference type="Proteomes" id="UP001595665"/>
    </source>
</evidence>
<dbReference type="InterPro" id="IPR041238">
    <property type="entry name" value="Rap1a"/>
</dbReference>
<accession>A0ABV7PFI5</accession>
<protein>
    <submittedName>
        <fullName evidence="3">Rap1a/Tai family immunity protein</fullName>
    </submittedName>
</protein>
<feature type="signal peptide" evidence="1">
    <location>
        <begin position="1"/>
        <end position="17"/>
    </location>
</feature>
<keyword evidence="4" id="KW-1185">Reference proteome</keyword>
<name>A0ABV7PFI5_9BURK</name>
<sequence length="140" mass="15410">MRAPILFGLLVVAPCIAQPGVPAPQMTGETLVKLMGNVDPADVSWSPESPFRTRAIAAEYIDMSNGELVRGFIQGVHDATRGKEWCPSAQASPLPHEMDADARRMLQRLPAAELRRSAAELIVAVWRKTWPCPANQRRPQ</sequence>
<dbReference type="RefSeq" id="WP_312548987.1">
    <property type="nucleotide sequence ID" value="NZ_JBHRVV010000001.1"/>
</dbReference>
<keyword evidence="1" id="KW-0732">Signal</keyword>
<reference evidence="4" key="1">
    <citation type="journal article" date="2019" name="Int. J. Syst. Evol. Microbiol.">
        <title>The Global Catalogue of Microorganisms (GCM) 10K type strain sequencing project: providing services to taxonomists for standard genome sequencing and annotation.</title>
        <authorList>
            <consortium name="The Broad Institute Genomics Platform"/>
            <consortium name="The Broad Institute Genome Sequencing Center for Infectious Disease"/>
            <person name="Wu L."/>
            <person name="Ma J."/>
        </authorList>
    </citation>
    <scope>NUCLEOTIDE SEQUENCE [LARGE SCALE GENOMIC DNA]</scope>
    <source>
        <strain evidence="4">CCM 7480</strain>
    </source>
</reference>
<feature type="domain" description="Rap1a immunity protein" evidence="2">
    <location>
        <begin position="62"/>
        <end position="132"/>
    </location>
</feature>
<evidence type="ECO:0000256" key="1">
    <source>
        <dbReference type="SAM" id="SignalP"/>
    </source>
</evidence>
<feature type="chain" id="PRO_5047067009" evidence="1">
    <location>
        <begin position="18"/>
        <end position="140"/>
    </location>
</feature>